<protein>
    <recommendedName>
        <fullName evidence="4">Tail specific protease domain-containing protein</fullName>
    </recommendedName>
</protein>
<dbReference type="EMBL" id="CP051204">
    <property type="protein sequence ID" value="QJB39167.1"/>
    <property type="molecule type" value="Genomic_DNA"/>
</dbReference>
<accession>A0ABX6LGQ8</accession>
<name>A0ABX6LGQ8_9BACT</name>
<gene>
    <name evidence="2" type="ORF">HF324_15375</name>
</gene>
<keyword evidence="1" id="KW-0732">Signal</keyword>
<sequence length="218" mass="24659">MLLRKNCCRRGGLYLLLYALLCSCGSRNTAPGGRDMPDRTMLPDHHIPDLGEDRDENRLPGTVEVFPFTPRYFEWQTNGSPAKFMALSLPDATADQEAVTLVDRYQLLAPMLIHQWASRRTGIVIDLRNNGDDAQQAAYRAQASTDVFPVILVWDDSTASRADRYMQWITSMEYIQKAEDLPVNDSLLLQLPSAGMPDRQLLQDVPVKNCLRRAMPAY</sequence>
<dbReference type="PROSITE" id="PS51257">
    <property type="entry name" value="PROKAR_LIPOPROTEIN"/>
    <property type="match status" value="1"/>
</dbReference>
<reference evidence="2" key="1">
    <citation type="submission" date="2020-09" db="EMBL/GenBank/DDBJ databases">
        <authorList>
            <person name="Kittiwongwattana C."/>
        </authorList>
    </citation>
    <scope>NUCLEOTIDE SEQUENCE</scope>
    <source>
        <strain evidence="2">1303</strain>
    </source>
</reference>
<organism evidence="2 3">
    <name type="scientific">Chitinophaga oryzae</name>
    <dbReference type="NCBI Taxonomy" id="2725414"/>
    <lineage>
        <taxon>Bacteria</taxon>
        <taxon>Pseudomonadati</taxon>
        <taxon>Bacteroidota</taxon>
        <taxon>Chitinophagia</taxon>
        <taxon>Chitinophagales</taxon>
        <taxon>Chitinophagaceae</taxon>
        <taxon>Chitinophaga</taxon>
    </lineage>
</organism>
<dbReference type="Proteomes" id="UP000503144">
    <property type="component" value="Chromosome"/>
</dbReference>
<evidence type="ECO:0008006" key="4">
    <source>
        <dbReference type="Google" id="ProtNLM"/>
    </source>
</evidence>
<feature type="chain" id="PRO_5046837546" description="Tail specific protease domain-containing protein" evidence="1">
    <location>
        <begin position="30"/>
        <end position="218"/>
    </location>
</feature>
<proteinExistence type="predicted"/>
<evidence type="ECO:0000256" key="1">
    <source>
        <dbReference type="SAM" id="SignalP"/>
    </source>
</evidence>
<evidence type="ECO:0000313" key="3">
    <source>
        <dbReference type="Proteomes" id="UP000503144"/>
    </source>
</evidence>
<evidence type="ECO:0000313" key="2">
    <source>
        <dbReference type="EMBL" id="QJB39167.1"/>
    </source>
</evidence>
<dbReference type="RefSeq" id="WP_168861035.1">
    <property type="nucleotide sequence ID" value="NZ_CP051204.2"/>
</dbReference>
<feature type="signal peptide" evidence="1">
    <location>
        <begin position="1"/>
        <end position="29"/>
    </location>
</feature>
<keyword evidence="3" id="KW-1185">Reference proteome</keyword>